<gene>
    <name evidence="1" type="ORF">NG900_16265</name>
</gene>
<keyword evidence="2" id="KW-1185">Reference proteome</keyword>
<sequence>MDPLTTLQQPYPLNAFHLVIKEAAEEVVRHVQAPDALVGMEFLTNMSASAQGLYDVRLPTGQIRPLSLNLLTVADSGERKTGVHDLVAAPLYEFDQERIRRHEADFAQYELDMRVWEQIDKGLRRRLTKLTQEDKPIEETCLQLSEQAAAKPVMPRPRRIMHQNATERAIMDALEGDGESIAFISDEGDVIIKGGALKQLGVLNKAWDGAQMLTMDRSNGVSIVVRNPRVTVSYQVQPAVLKELLDRRGDVMRGSGHWARYLVGCPTSTQGIRFTYRLTNEWRHLPRFHECMRDVLNERGRRIDAGVMERTTLEFMEDASSRWIVLGNELESALGLDGDLHDIKDHASKALEITGRVAALLHVFSMQEGAISVDTLNRAVSIVGWHIDEFRRIFSPEYAVPQEQADAQVLERYLRKRYARWNRWVVEKNKVLRNGPVRPVSRLDAALDCLNAAGAVWVGVGLRNEQYINLNQAYFGSQTTMGF</sequence>
<protein>
    <submittedName>
        <fullName evidence="1">YfjI family protein</fullName>
    </submittedName>
</protein>
<organism evidence="1 2">
    <name type="scientific">Ralstonia soli</name>
    <dbReference type="NCBI Taxonomy" id="2953896"/>
    <lineage>
        <taxon>Bacteria</taxon>
        <taxon>Pseudomonadati</taxon>
        <taxon>Pseudomonadota</taxon>
        <taxon>Betaproteobacteria</taxon>
        <taxon>Burkholderiales</taxon>
        <taxon>Burkholderiaceae</taxon>
        <taxon>Ralstonia</taxon>
    </lineage>
</organism>
<dbReference type="EMBL" id="JAMXHT010000006">
    <property type="protein sequence ID" value="MCO5399754.1"/>
    <property type="molecule type" value="Genomic_DNA"/>
</dbReference>
<name>A0ABT1ANA3_9RALS</name>
<proteinExistence type="predicted"/>
<accession>A0ABT1ANA3</accession>
<dbReference type="RefSeq" id="WP_252682339.1">
    <property type="nucleotide sequence ID" value="NZ_JAMXHT010000006.1"/>
</dbReference>
<dbReference type="Proteomes" id="UP001162811">
    <property type="component" value="Unassembled WGS sequence"/>
</dbReference>
<evidence type="ECO:0000313" key="1">
    <source>
        <dbReference type="EMBL" id="MCO5399754.1"/>
    </source>
</evidence>
<dbReference type="InterPro" id="IPR025048">
    <property type="entry name" value="DUF3987"/>
</dbReference>
<dbReference type="Pfam" id="PF13148">
    <property type="entry name" value="DUF3987"/>
    <property type="match status" value="1"/>
</dbReference>
<evidence type="ECO:0000313" key="2">
    <source>
        <dbReference type="Proteomes" id="UP001162811"/>
    </source>
</evidence>
<reference evidence="1" key="2">
    <citation type="journal article" date="2023" name="Front. Microbiol.">
        <title>Ralstonia chuxiongensis sp. nov., Ralstonia mojiangensis sp. nov., and Ralstonia soli sp. nov., isolated from tobacco fields, are three novel species in the family Burkholderiaceae.</title>
        <authorList>
            <person name="Lu C.H."/>
            <person name="Zhang Y.Y."/>
            <person name="Jiang N."/>
            <person name="Chen W."/>
            <person name="Shao X."/>
            <person name="Zhao Z.M."/>
            <person name="Lu W.L."/>
            <person name="Hu X."/>
            <person name="Xi Y.X."/>
            <person name="Zou S.Y."/>
            <person name="Wei Q.J."/>
            <person name="Lin Z.L."/>
            <person name="Gong L."/>
            <person name="Gai X.T."/>
            <person name="Zhang L.Q."/>
            <person name="Li J.Y."/>
            <person name="Jin Y."/>
            <person name="Xia Z.Y."/>
        </authorList>
    </citation>
    <scope>NUCLEOTIDE SEQUENCE</scope>
    <source>
        <strain evidence="1">21MJYT02-11</strain>
    </source>
</reference>
<reference evidence="1" key="1">
    <citation type="submission" date="2022-06" db="EMBL/GenBank/DDBJ databases">
        <authorList>
            <person name="Lu C.-H."/>
        </authorList>
    </citation>
    <scope>NUCLEOTIDE SEQUENCE</scope>
    <source>
        <strain evidence="1">21MJYT02-11</strain>
    </source>
</reference>
<comment type="caution">
    <text evidence="1">The sequence shown here is derived from an EMBL/GenBank/DDBJ whole genome shotgun (WGS) entry which is preliminary data.</text>
</comment>